<organism evidence="1 2">
    <name type="scientific">Lysobacter arvi</name>
    <dbReference type="NCBI Taxonomy" id="3038776"/>
    <lineage>
        <taxon>Bacteria</taxon>
        <taxon>Pseudomonadati</taxon>
        <taxon>Pseudomonadota</taxon>
        <taxon>Gammaproteobacteria</taxon>
        <taxon>Lysobacterales</taxon>
        <taxon>Lysobacteraceae</taxon>
        <taxon>Lysobacter</taxon>
    </lineage>
</organism>
<gene>
    <name evidence="1" type="ORF">P8609_03970</name>
</gene>
<comment type="caution">
    <text evidence="1">The sequence shown here is derived from an EMBL/GenBank/DDBJ whole genome shotgun (WGS) entry which is preliminary data.</text>
</comment>
<protein>
    <submittedName>
        <fullName evidence="1">Uncharacterized protein</fullName>
    </submittedName>
</protein>
<name>A0ABU1CAB6_9GAMM</name>
<reference evidence="1 2" key="1">
    <citation type="submission" date="2023-04" db="EMBL/GenBank/DDBJ databases">
        <title>Lysobacter sp. strain UC isolated from soil sample.</title>
        <authorList>
            <person name="Choksket S."/>
            <person name="Harshvardhan F."/>
            <person name="Rana R."/>
            <person name="Patil P.B."/>
            <person name="Korpole S."/>
        </authorList>
    </citation>
    <scope>NUCLEOTIDE SEQUENCE [LARGE SCALE GENOMIC DNA]</scope>
    <source>
        <strain evidence="1 2">UC</strain>
    </source>
</reference>
<evidence type="ECO:0000313" key="1">
    <source>
        <dbReference type="EMBL" id="MDR0182127.1"/>
    </source>
</evidence>
<dbReference type="Proteomes" id="UP001233535">
    <property type="component" value="Unassembled WGS sequence"/>
</dbReference>
<evidence type="ECO:0000313" key="2">
    <source>
        <dbReference type="Proteomes" id="UP001233535"/>
    </source>
</evidence>
<sequence length="115" mass="13090">MQAYLVYRFGRYGQIELAYPEKLDATSWGKFKFSGYARGGGIQNDTMGEYSLTFTNSGVQYSIYQDWRLAEDDYSIGVTVRRPKKPVISMSGMLKTQVGSLTLLDSNAHIPNEWR</sequence>
<accession>A0ABU1CAB6</accession>
<proteinExistence type="predicted"/>
<dbReference type="RefSeq" id="WP_309261284.1">
    <property type="nucleotide sequence ID" value="NZ_JARUHG010000001.1"/>
</dbReference>
<dbReference type="EMBL" id="JARUHG010000001">
    <property type="protein sequence ID" value="MDR0182127.1"/>
    <property type="molecule type" value="Genomic_DNA"/>
</dbReference>
<keyword evidence="2" id="KW-1185">Reference proteome</keyword>